<accession>A0ABX8SIB9</accession>
<proteinExistence type="predicted"/>
<dbReference type="PANTHER" id="PTHR35519">
    <property type="entry name" value="MEMBRANE PROTEINS"/>
    <property type="match status" value="1"/>
</dbReference>
<name>A0ABX8SIB9_9ACTN</name>
<dbReference type="RefSeq" id="WP_219080778.1">
    <property type="nucleotide sequence ID" value="NZ_CP079216.1"/>
</dbReference>
<dbReference type="InterPro" id="IPR025187">
    <property type="entry name" value="DUF4112"/>
</dbReference>
<evidence type="ECO:0000256" key="1">
    <source>
        <dbReference type="SAM" id="Phobius"/>
    </source>
</evidence>
<keyword evidence="3" id="KW-1185">Reference proteome</keyword>
<keyword evidence="1" id="KW-1133">Transmembrane helix</keyword>
<protein>
    <submittedName>
        <fullName evidence="2">DUF4112 domain-containing protein</fullName>
    </submittedName>
</protein>
<dbReference type="Proteomes" id="UP000824504">
    <property type="component" value="Chromosome"/>
</dbReference>
<organism evidence="2 3">
    <name type="scientific">Tessaracoccus palaemonis</name>
    <dbReference type="NCBI Taxonomy" id="2829499"/>
    <lineage>
        <taxon>Bacteria</taxon>
        <taxon>Bacillati</taxon>
        <taxon>Actinomycetota</taxon>
        <taxon>Actinomycetes</taxon>
        <taxon>Propionibacteriales</taxon>
        <taxon>Propionibacteriaceae</taxon>
        <taxon>Tessaracoccus</taxon>
    </lineage>
</organism>
<reference evidence="2 3" key="1">
    <citation type="submission" date="2021-07" db="EMBL/GenBank/DDBJ databases">
        <title>complete genome sequencing of Tessaracoccus sp.J1M15.</title>
        <authorList>
            <person name="Bae J.-W."/>
            <person name="Kim D.-y."/>
        </authorList>
    </citation>
    <scope>NUCLEOTIDE SEQUENCE [LARGE SCALE GENOMIC DNA]</scope>
    <source>
        <strain evidence="2 3">J1M15</strain>
    </source>
</reference>
<dbReference type="EMBL" id="CP079216">
    <property type="protein sequence ID" value="QXT62175.1"/>
    <property type="molecule type" value="Genomic_DNA"/>
</dbReference>
<feature type="transmembrane region" description="Helical" evidence="1">
    <location>
        <begin position="84"/>
        <end position="103"/>
    </location>
</feature>
<dbReference type="PANTHER" id="PTHR35519:SF2">
    <property type="entry name" value="PH DOMAIN PROTEIN"/>
    <property type="match status" value="1"/>
</dbReference>
<evidence type="ECO:0000313" key="2">
    <source>
        <dbReference type="EMBL" id="QXT62175.1"/>
    </source>
</evidence>
<keyword evidence="1" id="KW-0812">Transmembrane</keyword>
<sequence length="168" mass="18676">MTSREIHAAQQEVERELRGPQPARLTTALTHVLEDLVPVPGTKLRVGIDPVLTLVPWAGTAIGSVFGSALLVDAVRLRMPLPVLLRMFANWLIDWLVGLLPYAGPLLDAAWRSNNRNLRLLRRTIDDREQVRHASVLYWISAVAILVGMMLLILLVPVLLIAWLTSLG</sequence>
<dbReference type="Pfam" id="PF13430">
    <property type="entry name" value="DUF4112"/>
    <property type="match status" value="1"/>
</dbReference>
<keyword evidence="1" id="KW-0472">Membrane</keyword>
<gene>
    <name evidence="2" type="ORF">KDB89_10410</name>
</gene>
<evidence type="ECO:0000313" key="3">
    <source>
        <dbReference type="Proteomes" id="UP000824504"/>
    </source>
</evidence>
<feature type="transmembrane region" description="Helical" evidence="1">
    <location>
        <begin position="136"/>
        <end position="164"/>
    </location>
</feature>
<feature type="transmembrane region" description="Helical" evidence="1">
    <location>
        <begin position="54"/>
        <end position="72"/>
    </location>
</feature>